<keyword evidence="4 9" id="KW-1003">Cell membrane</keyword>
<evidence type="ECO:0000256" key="5">
    <source>
        <dbReference type="ARBA" id="ARBA00022519"/>
    </source>
</evidence>
<evidence type="ECO:0000313" key="13">
    <source>
        <dbReference type="EMBL" id="SDG94846.1"/>
    </source>
</evidence>
<feature type="coiled-coil region" evidence="10">
    <location>
        <begin position="222"/>
        <end position="256"/>
    </location>
</feature>
<keyword evidence="7 9" id="KW-1133">Transmembrane helix</keyword>
<dbReference type="GO" id="GO:0005886">
    <property type="term" value="C:plasma membrane"/>
    <property type="evidence" value="ECO:0007669"/>
    <property type="project" value="UniProtKB-SubCell"/>
</dbReference>
<feature type="domain" description="AprE-like beta-barrel" evidence="12">
    <location>
        <begin position="327"/>
        <end position="416"/>
    </location>
</feature>
<protein>
    <recommendedName>
        <fullName evidence="9">Membrane fusion protein (MFP) family protein</fullName>
    </recommendedName>
</protein>
<keyword evidence="8 9" id="KW-0472">Membrane</keyword>
<keyword evidence="3 9" id="KW-0813">Transport</keyword>
<dbReference type="NCBIfam" id="TIGR01843">
    <property type="entry name" value="type_I_hlyD"/>
    <property type="match status" value="1"/>
</dbReference>
<evidence type="ECO:0000256" key="9">
    <source>
        <dbReference type="RuleBase" id="RU365093"/>
    </source>
</evidence>
<dbReference type="RefSeq" id="WP_092617210.1">
    <property type="nucleotide sequence ID" value="NZ_FNCV01000003.1"/>
</dbReference>
<evidence type="ECO:0000256" key="4">
    <source>
        <dbReference type="ARBA" id="ARBA00022475"/>
    </source>
</evidence>
<evidence type="ECO:0000256" key="10">
    <source>
        <dbReference type="SAM" id="Coils"/>
    </source>
</evidence>
<feature type="domain" description="AprE-like long alpha-helical hairpin" evidence="11">
    <location>
        <begin position="101"/>
        <end position="285"/>
    </location>
</feature>
<sequence>MSHPPPDSPLARVLARHRLPGWRPLGWLVMALLAGLVAWASVAELDEVAVATGEVVPQGRVKTIQHLEGGIIAELMVREGDRVSPGTPLVRLDLAVTAMNKEEMEVRLDGLLLTRARLAAEAEGRPPELPPEFPPGPAERRPALLASEQSTYRARQQELISTLGVLADQQRQRQADIAEITSRRASLARELDLAEERLAMSADLLAEGLTARMEHVRLEGEVESLRGELESQGEALARARAALSEISQRITETRQAFRREALENAGEVEADIARHREMLKLASDQARRTVIESPITGVVKNLRFFTIGGVVSPGAPIMDIVPSRDRLVVEARLSPVDRGYVREGQPATVKVSTYDFARYGGLEGEVIHVAPDSTTPEGQAPFFRVVVATDRTWLGDGPGDLPISPGMQATVDIHTGTRTVLDYLIRPVLKLRHEAFRER</sequence>
<evidence type="ECO:0000256" key="2">
    <source>
        <dbReference type="ARBA" id="ARBA00009477"/>
    </source>
</evidence>
<name>A0A1G7YEU4_9PROT</name>
<dbReference type="Gene3D" id="2.40.30.170">
    <property type="match status" value="1"/>
</dbReference>
<gene>
    <name evidence="13" type="ORF">SAMN05421742_103280</name>
</gene>
<evidence type="ECO:0000256" key="8">
    <source>
        <dbReference type="ARBA" id="ARBA00023136"/>
    </source>
</evidence>
<comment type="similarity">
    <text evidence="2 9">Belongs to the membrane fusion protein (MFP) (TC 8.A.1) family.</text>
</comment>
<dbReference type="PANTHER" id="PTHR30386">
    <property type="entry name" value="MEMBRANE FUSION SUBUNIT OF EMRAB-TOLC MULTIDRUG EFFLUX PUMP"/>
    <property type="match status" value="1"/>
</dbReference>
<accession>A0A1G7YEU4</accession>
<evidence type="ECO:0000256" key="3">
    <source>
        <dbReference type="ARBA" id="ARBA00022448"/>
    </source>
</evidence>
<dbReference type="InterPro" id="IPR058982">
    <property type="entry name" value="Beta-barrel_AprE"/>
</dbReference>
<dbReference type="InterPro" id="IPR006144">
    <property type="entry name" value="Secretion_HlyD_CS"/>
</dbReference>
<evidence type="ECO:0000313" key="14">
    <source>
        <dbReference type="Proteomes" id="UP000217076"/>
    </source>
</evidence>
<dbReference type="AlphaFoldDB" id="A0A1G7YEU4"/>
<dbReference type="Pfam" id="PF26002">
    <property type="entry name" value="Beta-barrel_AprE"/>
    <property type="match status" value="1"/>
</dbReference>
<dbReference type="GO" id="GO:0009306">
    <property type="term" value="P:protein secretion"/>
    <property type="evidence" value="ECO:0007669"/>
    <property type="project" value="InterPro"/>
</dbReference>
<dbReference type="EMBL" id="FNCV01000003">
    <property type="protein sequence ID" value="SDG94846.1"/>
    <property type="molecule type" value="Genomic_DNA"/>
</dbReference>
<dbReference type="Pfam" id="PF25994">
    <property type="entry name" value="HH_AprE"/>
    <property type="match status" value="1"/>
</dbReference>
<dbReference type="PANTHER" id="PTHR30386:SF26">
    <property type="entry name" value="TRANSPORT PROTEIN COMB"/>
    <property type="match status" value="1"/>
</dbReference>
<feature type="transmembrane region" description="Helical" evidence="9">
    <location>
        <begin position="21"/>
        <end position="42"/>
    </location>
</feature>
<dbReference type="InterPro" id="IPR058781">
    <property type="entry name" value="HH_AprE-like"/>
</dbReference>
<evidence type="ECO:0000256" key="1">
    <source>
        <dbReference type="ARBA" id="ARBA00004377"/>
    </source>
</evidence>
<organism evidence="13 14">
    <name type="scientific">Roseospirillum parvum</name>
    <dbReference type="NCBI Taxonomy" id="83401"/>
    <lineage>
        <taxon>Bacteria</taxon>
        <taxon>Pseudomonadati</taxon>
        <taxon>Pseudomonadota</taxon>
        <taxon>Alphaproteobacteria</taxon>
        <taxon>Rhodospirillales</taxon>
        <taxon>Rhodospirillaceae</taxon>
        <taxon>Roseospirillum</taxon>
    </lineage>
</organism>
<dbReference type="InterPro" id="IPR050739">
    <property type="entry name" value="MFP"/>
</dbReference>
<keyword evidence="5 9" id="KW-0997">Cell inner membrane</keyword>
<evidence type="ECO:0000259" key="12">
    <source>
        <dbReference type="Pfam" id="PF26002"/>
    </source>
</evidence>
<evidence type="ECO:0000256" key="6">
    <source>
        <dbReference type="ARBA" id="ARBA00022692"/>
    </source>
</evidence>
<comment type="subcellular location">
    <subcellularLocation>
        <location evidence="1 9">Cell inner membrane</location>
        <topology evidence="1 9">Single-pass membrane protein</topology>
    </subcellularLocation>
</comment>
<proteinExistence type="inferred from homology"/>
<dbReference type="OrthoDB" id="9810980at2"/>
<keyword evidence="6 9" id="KW-0812">Transmembrane</keyword>
<dbReference type="Proteomes" id="UP000217076">
    <property type="component" value="Unassembled WGS sequence"/>
</dbReference>
<evidence type="ECO:0000259" key="11">
    <source>
        <dbReference type="Pfam" id="PF25994"/>
    </source>
</evidence>
<keyword evidence="14" id="KW-1185">Reference proteome</keyword>
<dbReference type="InterPro" id="IPR010129">
    <property type="entry name" value="T1SS_HlyD"/>
</dbReference>
<evidence type="ECO:0000256" key="7">
    <source>
        <dbReference type="ARBA" id="ARBA00022989"/>
    </source>
</evidence>
<dbReference type="PRINTS" id="PR01490">
    <property type="entry name" value="RTXTOXIND"/>
</dbReference>
<dbReference type="STRING" id="83401.SAMN05421742_103280"/>
<dbReference type="PROSITE" id="PS00543">
    <property type="entry name" value="HLYD_FAMILY"/>
    <property type="match status" value="1"/>
</dbReference>
<reference evidence="14" key="1">
    <citation type="submission" date="2016-10" db="EMBL/GenBank/DDBJ databases">
        <authorList>
            <person name="Varghese N."/>
            <person name="Submissions S."/>
        </authorList>
    </citation>
    <scope>NUCLEOTIDE SEQUENCE [LARGE SCALE GENOMIC DNA]</scope>
    <source>
        <strain evidence="14">930I</strain>
    </source>
</reference>
<keyword evidence="10" id="KW-0175">Coiled coil</keyword>